<dbReference type="SMART" id="SM00473">
    <property type="entry name" value="PAN_AP"/>
    <property type="match status" value="2"/>
</dbReference>
<comment type="caution">
    <text evidence="4">The sequence shown here is derived from an EMBL/GenBank/DDBJ whole genome shotgun (WGS) entry which is preliminary data.</text>
</comment>
<gene>
    <name evidence="4" type="ORF">MSPICULIGERA_LOCUS1299</name>
</gene>
<dbReference type="SMART" id="SM00241">
    <property type="entry name" value="ZP"/>
    <property type="match status" value="1"/>
</dbReference>
<dbReference type="PROSITE" id="PS50948">
    <property type="entry name" value="PAN"/>
    <property type="match status" value="1"/>
</dbReference>
<dbReference type="Pfam" id="PF00024">
    <property type="entry name" value="PAN_1"/>
    <property type="match status" value="1"/>
</dbReference>
<feature type="chain" id="PRO_5041402916" evidence="1">
    <location>
        <begin position="17"/>
        <end position="548"/>
    </location>
</feature>
<evidence type="ECO:0000256" key="1">
    <source>
        <dbReference type="SAM" id="SignalP"/>
    </source>
</evidence>
<dbReference type="AlphaFoldDB" id="A0AA36C579"/>
<organism evidence="4 5">
    <name type="scientific">Mesorhabditis spiculigera</name>
    <dbReference type="NCBI Taxonomy" id="96644"/>
    <lineage>
        <taxon>Eukaryota</taxon>
        <taxon>Metazoa</taxon>
        <taxon>Ecdysozoa</taxon>
        <taxon>Nematoda</taxon>
        <taxon>Chromadorea</taxon>
        <taxon>Rhabditida</taxon>
        <taxon>Rhabditina</taxon>
        <taxon>Rhabditomorpha</taxon>
        <taxon>Rhabditoidea</taxon>
        <taxon>Rhabditidae</taxon>
        <taxon>Mesorhabditinae</taxon>
        <taxon>Mesorhabditis</taxon>
    </lineage>
</organism>
<dbReference type="Proteomes" id="UP001177023">
    <property type="component" value="Unassembled WGS sequence"/>
</dbReference>
<dbReference type="PANTHER" id="PTHR47327">
    <property type="entry name" value="FI18240P1-RELATED"/>
    <property type="match status" value="1"/>
</dbReference>
<dbReference type="GO" id="GO:0009653">
    <property type="term" value="P:anatomical structure morphogenesis"/>
    <property type="evidence" value="ECO:0007669"/>
    <property type="project" value="TreeGrafter"/>
</dbReference>
<proteinExistence type="predicted"/>
<name>A0AA36C579_9BILA</name>
<keyword evidence="1" id="KW-0732">Signal</keyword>
<evidence type="ECO:0000313" key="5">
    <source>
        <dbReference type="Proteomes" id="UP001177023"/>
    </source>
</evidence>
<feature type="non-terminal residue" evidence="4">
    <location>
        <position position="1"/>
    </location>
</feature>
<dbReference type="PANTHER" id="PTHR47327:SF6">
    <property type="entry name" value="PROTEIN LET-653"/>
    <property type="match status" value="1"/>
</dbReference>
<dbReference type="InterPro" id="IPR052774">
    <property type="entry name" value="Celegans_DevNeuronal_Protein"/>
</dbReference>
<dbReference type="InterPro" id="IPR003609">
    <property type="entry name" value="Pan_app"/>
</dbReference>
<dbReference type="Gene3D" id="3.50.4.10">
    <property type="entry name" value="Hepatocyte Growth Factor"/>
    <property type="match status" value="1"/>
</dbReference>
<evidence type="ECO:0000259" key="2">
    <source>
        <dbReference type="PROSITE" id="PS50948"/>
    </source>
</evidence>
<dbReference type="InterPro" id="IPR001507">
    <property type="entry name" value="ZP_dom"/>
</dbReference>
<dbReference type="PROSITE" id="PS51034">
    <property type="entry name" value="ZP_2"/>
    <property type="match status" value="1"/>
</dbReference>
<dbReference type="SUPFAM" id="SSF57414">
    <property type="entry name" value="Hairpin loop containing domain-like"/>
    <property type="match status" value="1"/>
</dbReference>
<accession>A0AA36C579</accession>
<feature type="domain" description="ZP" evidence="3">
    <location>
        <begin position="215"/>
        <end position="466"/>
    </location>
</feature>
<evidence type="ECO:0000313" key="4">
    <source>
        <dbReference type="EMBL" id="CAJ0559537.1"/>
    </source>
</evidence>
<protein>
    <submittedName>
        <fullName evidence="4">Uncharacterized protein</fullName>
    </submittedName>
</protein>
<evidence type="ECO:0000259" key="3">
    <source>
        <dbReference type="PROSITE" id="PS51034"/>
    </source>
</evidence>
<dbReference type="EMBL" id="CATQJA010000360">
    <property type="protein sequence ID" value="CAJ0559537.1"/>
    <property type="molecule type" value="Genomic_DNA"/>
</dbReference>
<sequence length="548" mass="62730">MRVLVALLALIGLAHASSCKNSLYVRWPGVRLNFRAVASGKLSLKACQSACSLGEDPVMAGKSLECAALNHQTSVDNFNHHCDVFQPHQLQNVDGFVEADDRYSFYWRYCVDSHKQCGNDHAFTFMSDRYMEATEVIEVRHTSSLEDCLAECLNEEKFPCRSLSFNRTDGGCHMSANNQLTKPKAIRLNNNPNYRIDYYENNCYNLTDSYKFEYKCQDDGVLVTIDSKFPYTGALYGLYDFFTCRIEPKEQTRFQYFFPSPTKSKRCSDSIRYKGNDMVLDVVLSTDGVEPLYFITPDDMTFQAKCPIAPLTSTPARSLNHYPEYHYFDKYTATYHHYNHDLDEYNYYHDSQVNHSSIYCHNDDFDKYDNDHYQKARYMSVRGCQVEPIDPRYDWEKEPLPIIRDGCPSDLVGLACPPASTDHGMMVSIEAFRYQTTAHVQYTCLVRVCPFAECPQTECPHVDGCDVGPFAKGRAKRGLTLDDIRRALEADPNLQRQIGLSSMLGRTPAINTEQQLLALAGDHVVKRRLVVVNSEDQLRYYVRTGQMP</sequence>
<feature type="signal peptide" evidence="1">
    <location>
        <begin position="1"/>
        <end position="16"/>
    </location>
</feature>
<dbReference type="CDD" id="cd01099">
    <property type="entry name" value="PAN_AP_HGF"/>
    <property type="match status" value="1"/>
</dbReference>
<feature type="domain" description="Apple" evidence="2">
    <location>
        <begin position="117"/>
        <end position="203"/>
    </location>
</feature>
<keyword evidence="5" id="KW-1185">Reference proteome</keyword>
<reference evidence="4" key="1">
    <citation type="submission" date="2023-06" db="EMBL/GenBank/DDBJ databases">
        <authorList>
            <person name="Delattre M."/>
        </authorList>
    </citation>
    <scope>NUCLEOTIDE SEQUENCE</scope>
    <source>
        <strain evidence="4">AF72</strain>
    </source>
</reference>